<dbReference type="STRING" id="47427.A0A2H3DA35"/>
<gene>
    <name evidence="2" type="ORF">ARMGADRAFT_1086983</name>
</gene>
<keyword evidence="3" id="KW-1185">Reference proteome</keyword>
<organism evidence="2 3">
    <name type="scientific">Armillaria gallica</name>
    <name type="common">Bulbous honey fungus</name>
    <name type="synonym">Armillaria bulbosa</name>
    <dbReference type="NCBI Taxonomy" id="47427"/>
    <lineage>
        <taxon>Eukaryota</taxon>
        <taxon>Fungi</taxon>
        <taxon>Dikarya</taxon>
        <taxon>Basidiomycota</taxon>
        <taxon>Agaricomycotina</taxon>
        <taxon>Agaricomycetes</taxon>
        <taxon>Agaricomycetidae</taxon>
        <taxon>Agaricales</taxon>
        <taxon>Marasmiineae</taxon>
        <taxon>Physalacriaceae</taxon>
        <taxon>Armillaria</taxon>
    </lineage>
</organism>
<evidence type="ECO:0000256" key="1">
    <source>
        <dbReference type="SAM" id="MobiDB-lite"/>
    </source>
</evidence>
<name>A0A2H3DA35_ARMGA</name>
<accession>A0A2H3DA35</accession>
<feature type="compositionally biased region" description="Basic and acidic residues" evidence="1">
    <location>
        <begin position="230"/>
        <end position="247"/>
    </location>
</feature>
<feature type="compositionally biased region" description="Basic and acidic residues" evidence="1">
    <location>
        <begin position="278"/>
        <end position="294"/>
    </location>
</feature>
<dbReference type="AlphaFoldDB" id="A0A2H3DA35"/>
<proteinExistence type="predicted"/>
<feature type="compositionally biased region" description="Low complexity" evidence="1">
    <location>
        <begin position="127"/>
        <end position="162"/>
    </location>
</feature>
<evidence type="ECO:0000313" key="3">
    <source>
        <dbReference type="Proteomes" id="UP000217790"/>
    </source>
</evidence>
<sequence length="318" mass="33691">MPHIALEMCRAHALAADTPMMESIGFALEEQGIVHHCINGDVYASNGDKITMEAAAKKKTPVAACLEGLTPKNPIAGTTPTLPVPPGASPLPLPPSPSPPIPLPRASPQPPQIPPAVSPLLPPPRLSPALSPPISRAPAPTLSAPASRAPTPVPSAPASKVPTPAPSSPPKLKTPTPTESVVDKKMVINKQTMSQEGKRGRKQKSSGNQVESQLHKRGRKKGAAGLISDESARLEQAEGSLKRKPDDNISNSRPRKKDMHNISRDTAGKQPTSTSSDQSHKQADDGYIHKEHLPKNAPQWAVNGLMVLDRHHSLPEFG</sequence>
<dbReference type="PRINTS" id="PR01217">
    <property type="entry name" value="PRICHEXTENSN"/>
</dbReference>
<dbReference type="InParanoid" id="A0A2H3DA35"/>
<protein>
    <submittedName>
        <fullName evidence="2">Uncharacterized protein</fullName>
    </submittedName>
</protein>
<evidence type="ECO:0000313" key="2">
    <source>
        <dbReference type="EMBL" id="PBK85937.1"/>
    </source>
</evidence>
<dbReference type="EMBL" id="KZ293687">
    <property type="protein sequence ID" value="PBK85937.1"/>
    <property type="molecule type" value="Genomic_DNA"/>
</dbReference>
<reference evidence="3" key="1">
    <citation type="journal article" date="2017" name="Nat. Ecol. Evol.">
        <title>Genome expansion and lineage-specific genetic innovations in the forest pathogenic fungi Armillaria.</title>
        <authorList>
            <person name="Sipos G."/>
            <person name="Prasanna A.N."/>
            <person name="Walter M.C."/>
            <person name="O'Connor E."/>
            <person name="Balint B."/>
            <person name="Krizsan K."/>
            <person name="Kiss B."/>
            <person name="Hess J."/>
            <person name="Varga T."/>
            <person name="Slot J."/>
            <person name="Riley R."/>
            <person name="Boka B."/>
            <person name="Rigling D."/>
            <person name="Barry K."/>
            <person name="Lee J."/>
            <person name="Mihaltcheva S."/>
            <person name="LaButti K."/>
            <person name="Lipzen A."/>
            <person name="Waldron R."/>
            <person name="Moloney N.M."/>
            <person name="Sperisen C."/>
            <person name="Kredics L."/>
            <person name="Vagvoelgyi C."/>
            <person name="Patrignani A."/>
            <person name="Fitzpatrick D."/>
            <person name="Nagy I."/>
            <person name="Doyle S."/>
            <person name="Anderson J.B."/>
            <person name="Grigoriev I.V."/>
            <person name="Gueldener U."/>
            <person name="Muensterkoetter M."/>
            <person name="Nagy L.G."/>
        </authorList>
    </citation>
    <scope>NUCLEOTIDE SEQUENCE [LARGE SCALE GENOMIC DNA]</scope>
    <source>
        <strain evidence="3">Ar21-2</strain>
    </source>
</reference>
<feature type="compositionally biased region" description="Pro residues" evidence="1">
    <location>
        <begin position="82"/>
        <end position="126"/>
    </location>
</feature>
<feature type="region of interest" description="Disordered" evidence="1">
    <location>
        <begin position="70"/>
        <end position="295"/>
    </location>
</feature>
<dbReference type="Proteomes" id="UP000217790">
    <property type="component" value="Unassembled WGS sequence"/>
</dbReference>